<dbReference type="EMBL" id="FNDJ01000017">
    <property type="protein sequence ID" value="SDK59103.1"/>
    <property type="molecule type" value="Genomic_DNA"/>
</dbReference>
<reference evidence="1 2" key="1">
    <citation type="submission" date="2016-10" db="EMBL/GenBank/DDBJ databases">
        <authorList>
            <person name="de Groot N.N."/>
        </authorList>
    </citation>
    <scope>NUCLEOTIDE SEQUENCE [LARGE SCALE GENOMIC DNA]</scope>
    <source>
        <strain evidence="1 2">CGMCC 4.6533</strain>
    </source>
</reference>
<sequence length="100" mass="10551">MREGLAALDAHVLVAAGKVGPELLDDVPGNVTVRPGYRRRTCCRTSTRSRTTAAAAPPSARSPSACRSCRDAARAIAEEIARMPAPDEVACRLTGYAERG</sequence>
<proteinExistence type="predicted"/>
<gene>
    <name evidence="1" type="ORF">SAMN05421869_11718</name>
</gene>
<evidence type="ECO:0000313" key="1">
    <source>
        <dbReference type="EMBL" id="SDK59103.1"/>
    </source>
</evidence>
<organism evidence="1 2">
    <name type="scientific">Nonomuraea jiangxiensis</name>
    <dbReference type="NCBI Taxonomy" id="633440"/>
    <lineage>
        <taxon>Bacteria</taxon>
        <taxon>Bacillati</taxon>
        <taxon>Actinomycetota</taxon>
        <taxon>Actinomycetes</taxon>
        <taxon>Streptosporangiales</taxon>
        <taxon>Streptosporangiaceae</taxon>
        <taxon>Nonomuraea</taxon>
    </lineage>
</organism>
<keyword evidence="2" id="KW-1185">Reference proteome</keyword>
<evidence type="ECO:0000313" key="2">
    <source>
        <dbReference type="Proteomes" id="UP000199202"/>
    </source>
</evidence>
<dbReference type="Proteomes" id="UP000199202">
    <property type="component" value="Unassembled WGS sequence"/>
</dbReference>
<name>A0A1G9D5L7_9ACTN</name>
<accession>A0A1G9D5L7</accession>
<dbReference type="AlphaFoldDB" id="A0A1G9D5L7"/>
<protein>
    <submittedName>
        <fullName evidence="1">Uncharacterized protein</fullName>
    </submittedName>
</protein>